<dbReference type="Proteomes" id="UP001364695">
    <property type="component" value="Unassembled WGS sequence"/>
</dbReference>
<keyword evidence="1" id="KW-0966">Cell projection</keyword>
<dbReference type="EMBL" id="JAWDIE010000006">
    <property type="protein sequence ID" value="MEJ7137832.1"/>
    <property type="molecule type" value="Genomic_DNA"/>
</dbReference>
<protein>
    <submittedName>
        <fullName evidence="1">Flagellar basal body P-ring formation chaperone FlgA</fullName>
    </submittedName>
</protein>
<name>A0ACC6P147_9BURK</name>
<comment type="caution">
    <text evidence="1">The sequence shown here is derived from an EMBL/GenBank/DDBJ whole genome shotgun (WGS) entry which is preliminary data.</text>
</comment>
<keyword evidence="1" id="KW-0282">Flagellum</keyword>
<evidence type="ECO:0000313" key="1">
    <source>
        <dbReference type="EMBL" id="MEJ7137832.1"/>
    </source>
</evidence>
<proteinExistence type="predicted"/>
<organism evidence="1 2">
    <name type="scientific">Amphibiibacter pelophylacis</name>
    <dbReference type="NCBI Taxonomy" id="1799477"/>
    <lineage>
        <taxon>Bacteria</taxon>
        <taxon>Pseudomonadati</taxon>
        <taxon>Pseudomonadota</taxon>
        <taxon>Betaproteobacteria</taxon>
        <taxon>Burkholderiales</taxon>
        <taxon>Sphaerotilaceae</taxon>
        <taxon>Amphibiibacter</taxon>
    </lineage>
</organism>
<keyword evidence="1" id="KW-0969">Cilium</keyword>
<keyword evidence="2" id="KW-1185">Reference proteome</keyword>
<accession>A0ACC6P147</accession>
<gene>
    <name evidence="1" type="primary">flgA</name>
    <name evidence="1" type="ORF">RV045_05210</name>
</gene>
<sequence length="245" mass="25766">MLPFPRRAGALALALGSGLGLAAAPVMAQAQAAPADITQALQTQLETLGRTATPAMPPGAARVTLELGQIDPRLRLAACARIEPFIPPGLRMWGRTRMGLRCVKGDTAWRISVPITVRVYAPAVVYLRDLPFGATVQSGDVALATVDIAQGSRPALFDPAAVIGRELKQPVTAHERAAAAQLRPQVWFRAGQTVRIAAGGSGFRISTDGIALSEGRQGEMVRLKLASGRLVSARAVGPERAEVID</sequence>
<reference evidence="1" key="1">
    <citation type="submission" date="2023-10" db="EMBL/GenBank/DDBJ databases">
        <title>Amphibacter perezi, gen. nov., sp. nov. a novel taxa of the family Comamonadaceae, class Betaproteobacteria isolated from the skin microbiota of Pelophylax perezi from different populations.</title>
        <authorList>
            <person name="Costa S."/>
            <person name="Proenca D.N."/>
            <person name="Lopes I."/>
            <person name="Morais P.V."/>
        </authorList>
    </citation>
    <scope>NUCLEOTIDE SEQUENCE</scope>
    <source>
        <strain evidence="1">SL12-8</strain>
    </source>
</reference>
<evidence type="ECO:0000313" key="2">
    <source>
        <dbReference type="Proteomes" id="UP001364695"/>
    </source>
</evidence>